<dbReference type="PROSITE" id="PS51318">
    <property type="entry name" value="TAT"/>
    <property type="match status" value="1"/>
</dbReference>
<gene>
    <name evidence="2" type="ORF">DFR28_101932</name>
</gene>
<accession>A0A395JSN1</accession>
<dbReference type="OrthoDB" id="7156288at2"/>
<dbReference type="AlphaFoldDB" id="A0A395JSN1"/>
<keyword evidence="3" id="KW-1185">Reference proteome</keyword>
<protein>
    <submittedName>
        <fullName evidence="2">Uncharacterized protein</fullName>
    </submittedName>
</protein>
<feature type="region of interest" description="Disordered" evidence="1">
    <location>
        <begin position="180"/>
        <end position="247"/>
    </location>
</feature>
<organism evidence="2 3">
    <name type="scientific">Arenicella xantha</name>
    <dbReference type="NCBI Taxonomy" id="644221"/>
    <lineage>
        <taxon>Bacteria</taxon>
        <taxon>Pseudomonadati</taxon>
        <taxon>Pseudomonadota</taxon>
        <taxon>Gammaproteobacteria</taxon>
        <taxon>Arenicellales</taxon>
        <taxon>Arenicellaceae</taxon>
        <taxon>Arenicella</taxon>
    </lineage>
</organism>
<dbReference type="Proteomes" id="UP000253083">
    <property type="component" value="Unassembled WGS sequence"/>
</dbReference>
<reference evidence="2 3" key="1">
    <citation type="submission" date="2018-06" db="EMBL/GenBank/DDBJ databases">
        <title>Genomic Encyclopedia of Type Strains, Phase IV (KMG-IV): sequencing the most valuable type-strain genomes for metagenomic binning, comparative biology and taxonomic classification.</title>
        <authorList>
            <person name="Goeker M."/>
        </authorList>
    </citation>
    <scope>NUCLEOTIDE SEQUENCE [LARGE SCALE GENOMIC DNA]</scope>
    <source>
        <strain evidence="2 3">DSM 24032</strain>
    </source>
</reference>
<evidence type="ECO:0000313" key="3">
    <source>
        <dbReference type="Proteomes" id="UP000253083"/>
    </source>
</evidence>
<evidence type="ECO:0000256" key="1">
    <source>
        <dbReference type="SAM" id="MobiDB-lite"/>
    </source>
</evidence>
<feature type="compositionally biased region" description="Gly residues" evidence="1">
    <location>
        <begin position="180"/>
        <end position="189"/>
    </location>
</feature>
<dbReference type="EMBL" id="QNRT01000001">
    <property type="protein sequence ID" value="RBP53545.1"/>
    <property type="molecule type" value="Genomic_DNA"/>
</dbReference>
<dbReference type="InterPro" id="IPR006311">
    <property type="entry name" value="TAT_signal"/>
</dbReference>
<dbReference type="RefSeq" id="WP_113953103.1">
    <property type="nucleotide sequence ID" value="NZ_QNRT01000001.1"/>
</dbReference>
<feature type="compositionally biased region" description="Gly residues" evidence="1">
    <location>
        <begin position="202"/>
        <end position="232"/>
    </location>
</feature>
<comment type="caution">
    <text evidence="2">The sequence shown here is derived from an EMBL/GenBank/DDBJ whole genome shotgun (WGS) entry which is preliminary data.</text>
</comment>
<evidence type="ECO:0000313" key="2">
    <source>
        <dbReference type="EMBL" id="RBP53545.1"/>
    </source>
</evidence>
<sequence length="263" mass="24479">MKSSKGNRRTVLKKALIGSTVLGAGSLLPTRWSKPLITEMVLPAHAQTSVPIVAVCQQVDDVVFAEAGAVQYEIPAGVNLISVQVVGGSGGGGGSGAADIGALSGAGGNGSFGETVIANDIAVSPGMVIEINVGAGGAGGTGGLEVPGETYIYNGGEGGGLGVGSSVDIDGLVVSATGGNGGGGGGGSQVGTASDGENASAGGSGGAGTGLDGLAGGDGETGGRSANGGGSGAPASVEQDGFDGDDGDSGLVVIVHCGQVAVE</sequence>
<proteinExistence type="predicted"/>
<dbReference type="InParanoid" id="A0A395JSN1"/>
<name>A0A395JSN1_9GAMM</name>